<organism evidence="1 2">
    <name type="scientific">Cytospora mali</name>
    <name type="common">Apple Valsa canker fungus</name>
    <name type="synonym">Valsa mali</name>
    <dbReference type="NCBI Taxonomy" id="578113"/>
    <lineage>
        <taxon>Eukaryota</taxon>
        <taxon>Fungi</taxon>
        <taxon>Dikarya</taxon>
        <taxon>Ascomycota</taxon>
        <taxon>Pezizomycotina</taxon>
        <taxon>Sordariomycetes</taxon>
        <taxon>Sordariomycetidae</taxon>
        <taxon>Diaporthales</taxon>
        <taxon>Cytosporaceae</taxon>
        <taxon>Cytospora</taxon>
    </lineage>
</organism>
<dbReference type="AlphaFoldDB" id="A0A194W1W8"/>
<accession>A0A194W1W8</accession>
<gene>
    <name evidence="1" type="ORF">VM1G_05887</name>
</gene>
<name>A0A194W1W8_CYTMA</name>
<keyword evidence="2" id="KW-1185">Reference proteome</keyword>
<evidence type="ECO:0000313" key="2">
    <source>
        <dbReference type="Proteomes" id="UP000078559"/>
    </source>
</evidence>
<sequence>MCQIERHHYACGNVIEYRYARACKAVCPSSTCDVTDIYHKRSFIHFHGDA</sequence>
<evidence type="ECO:0000313" key="1">
    <source>
        <dbReference type="EMBL" id="KUI70272.1"/>
    </source>
</evidence>
<dbReference type="Proteomes" id="UP000078559">
    <property type="component" value="Chromosome 6"/>
</dbReference>
<dbReference type="EMBL" id="CM003103">
    <property type="protein sequence ID" value="KUI70272.1"/>
    <property type="molecule type" value="Genomic_DNA"/>
</dbReference>
<proteinExistence type="predicted"/>
<protein>
    <submittedName>
        <fullName evidence="1">Uncharacterized protein</fullName>
    </submittedName>
</protein>
<reference evidence="1" key="1">
    <citation type="submission" date="2014-12" db="EMBL/GenBank/DDBJ databases">
        <title>Genome Sequence of Valsa Canker Pathogens Uncovers a Specific Adaption of Colonization on Woody Bark.</title>
        <authorList>
            <person name="Yin Z."/>
            <person name="Liu H."/>
            <person name="Gao X."/>
            <person name="Li Z."/>
            <person name="Song N."/>
            <person name="Ke X."/>
            <person name="Dai Q."/>
            <person name="Wu Y."/>
            <person name="Sun Y."/>
            <person name="Xu J.-R."/>
            <person name="Kang Z.K."/>
            <person name="Wang L."/>
            <person name="Huang L."/>
        </authorList>
    </citation>
    <scope>NUCLEOTIDE SEQUENCE [LARGE SCALE GENOMIC DNA]</scope>
    <source>
        <strain evidence="1">03-8</strain>
    </source>
</reference>